<sequence length="255" mass="27916">MTKSGLHVVVVGHGSTKRPHAANSTHDLSRFLFHSNHFNAVHCGFMKQEMKVRALLQCLPDGIDLEVLPHFAAAGAFVNDHLQSCLEVERKRFRSARIHRPLGLHPGISRQIAMKAKHHHADDVIIVAHGSSVSAGPALTAQNLCRDLCDQGISTHVLFLSNKPQLNDWRDLKLGRNVLVCPILAGRGTHLCEDVPNAFLLDDIPRAGLPYIVAGHCITFDYPLMDARLLADLALEDLCPTNPAQQAADAARLLS</sequence>
<protein>
    <recommendedName>
        <fullName evidence="5">Cobalamin biosynthesis protein CbiX</fullName>
    </recommendedName>
</protein>
<dbReference type="EMBL" id="BMHV01000022">
    <property type="protein sequence ID" value="GGF71742.1"/>
    <property type="molecule type" value="Genomic_DNA"/>
</dbReference>
<evidence type="ECO:0008006" key="5">
    <source>
        <dbReference type="Google" id="ProtNLM"/>
    </source>
</evidence>
<dbReference type="AlphaFoldDB" id="A0A917FDS5"/>
<keyword evidence="1" id="KW-0479">Metal-binding</keyword>
<dbReference type="GO" id="GO:0046872">
    <property type="term" value="F:metal ion binding"/>
    <property type="evidence" value="ECO:0007669"/>
    <property type="project" value="UniProtKB-KW"/>
</dbReference>
<organism evidence="3 4">
    <name type="scientific">Terasakiella brassicae</name>
    <dbReference type="NCBI Taxonomy" id="1634917"/>
    <lineage>
        <taxon>Bacteria</taxon>
        <taxon>Pseudomonadati</taxon>
        <taxon>Pseudomonadota</taxon>
        <taxon>Alphaproteobacteria</taxon>
        <taxon>Rhodospirillales</taxon>
        <taxon>Terasakiellaceae</taxon>
        <taxon>Terasakiella</taxon>
    </lineage>
</organism>
<keyword evidence="4" id="KW-1185">Reference proteome</keyword>
<name>A0A917FDS5_9PROT</name>
<gene>
    <name evidence="3" type="ORF">GCM10011332_27140</name>
</gene>
<evidence type="ECO:0000313" key="3">
    <source>
        <dbReference type="EMBL" id="GGF71742.1"/>
    </source>
</evidence>
<reference evidence="3" key="2">
    <citation type="submission" date="2020-09" db="EMBL/GenBank/DDBJ databases">
        <authorList>
            <person name="Sun Q."/>
            <person name="Zhou Y."/>
        </authorList>
    </citation>
    <scope>NUCLEOTIDE SEQUENCE</scope>
    <source>
        <strain evidence="3">CGMCC 1.15254</strain>
    </source>
</reference>
<proteinExistence type="predicted"/>
<evidence type="ECO:0000256" key="1">
    <source>
        <dbReference type="ARBA" id="ARBA00022723"/>
    </source>
</evidence>
<dbReference type="Gene3D" id="3.40.50.1400">
    <property type="match status" value="2"/>
</dbReference>
<comment type="caution">
    <text evidence="3">The sequence shown here is derived from an EMBL/GenBank/DDBJ whole genome shotgun (WGS) entry which is preliminary data.</text>
</comment>
<dbReference type="RefSeq" id="WP_188666219.1">
    <property type="nucleotide sequence ID" value="NZ_BMHV01000022.1"/>
</dbReference>
<dbReference type="GO" id="GO:0016829">
    <property type="term" value="F:lyase activity"/>
    <property type="evidence" value="ECO:0007669"/>
    <property type="project" value="UniProtKB-KW"/>
</dbReference>
<evidence type="ECO:0000256" key="2">
    <source>
        <dbReference type="ARBA" id="ARBA00023239"/>
    </source>
</evidence>
<dbReference type="Proteomes" id="UP000632498">
    <property type="component" value="Unassembled WGS sequence"/>
</dbReference>
<dbReference type="InterPro" id="IPR002762">
    <property type="entry name" value="CbiX-like"/>
</dbReference>
<dbReference type="SUPFAM" id="SSF53800">
    <property type="entry name" value="Chelatase"/>
    <property type="match status" value="1"/>
</dbReference>
<keyword evidence="2" id="KW-0456">Lyase</keyword>
<dbReference type="Pfam" id="PF01903">
    <property type="entry name" value="CbiX"/>
    <property type="match status" value="1"/>
</dbReference>
<reference evidence="3" key="1">
    <citation type="journal article" date="2014" name="Int. J. Syst. Evol. Microbiol.">
        <title>Complete genome sequence of Corynebacterium casei LMG S-19264T (=DSM 44701T), isolated from a smear-ripened cheese.</title>
        <authorList>
            <consortium name="US DOE Joint Genome Institute (JGI-PGF)"/>
            <person name="Walter F."/>
            <person name="Albersmeier A."/>
            <person name="Kalinowski J."/>
            <person name="Ruckert C."/>
        </authorList>
    </citation>
    <scope>NUCLEOTIDE SEQUENCE</scope>
    <source>
        <strain evidence="3">CGMCC 1.15254</strain>
    </source>
</reference>
<evidence type="ECO:0000313" key="4">
    <source>
        <dbReference type="Proteomes" id="UP000632498"/>
    </source>
</evidence>
<accession>A0A917FDS5</accession>